<evidence type="ECO:0000313" key="2">
    <source>
        <dbReference type="EMBL" id="GIH16073.1"/>
    </source>
</evidence>
<reference evidence="2" key="1">
    <citation type="submission" date="2021-01" db="EMBL/GenBank/DDBJ databases">
        <title>Whole genome shotgun sequence of Rugosimonospora africana NBRC 104875.</title>
        <authorList>
            <person name="Komaki H."/>
            <person name="Tamura T."/>
        </authorList>
    </citation>
    <scope>NUCLEOTIDE SEQUENCE</scope>
    <source>
        <strain evidence="2">NBRC 104875</strain>
    </source>
</reference>
<name>A0A8J3QUP0_9ACTN</name>
<evidence type="ECO:0000313" key="3">
    <source>
        <dbReference type="Proteomes" id="UP000642748"/>
    </source>
</evidence>
<feature type="region of interest" description="Disordered" evidence="1">
    <location>
        <begin position="59"/>
        <end position="99"/>
    </location>
</feature>
<dbReference type="RefSeq" id="WP_203919668.1">
    <property type="nucleotide sequence ID" value="NZ_BONZ01000039.1"/>
</dbReference>
<dbReference type="Proteomes" id="UP000642748">
    <property type="component" value="Unassembled WGS sequence"/>
</dbReference>
<evidence type="ECO:0000256" key="1">
    <source>
        <dbReference type="SAM" id="MobiDB-lite"/>
    </source>
</evidence>
<dbReference type="EMBL" id="BONZ01000039">
    <property type="protein sequence ID" value="GIH16073.1"/>
    <property type="molecule type" value="Genomic_DNA"/>
</dbReference>
<sequence length="128" mass="14664">MKDHAEHRDIDPAEQELSRLRLLLAVNRVVFEDVRDYLDDDESIDLVIADVLHRWQERDPDATPNTLDGPDGFWNQYADRVEHPPPPSTGEFRPEFCPDRPGPFDVEGYYRAVWRDHVTGLAAAGVAL</sequence>
<accession>A0A8J3QUP0</accession>
<dbReference type="AlphaFoldDB" id="A0A8J3QUP0"/>
<gene>
    <name evidence="2" type="ORF">Raf01_42450</name>
</gene>
<organism evidence="2 3">
    <name type="scientific">Rugosimonospora africana</name>
    <dbReference type="NCBI Taxonomy" id="556532"/>
    <lineage>
        <taxon>Bacteria</taxon>
        <taxon>Bacillati</taxon>
        <taxon>Actinomycetota</taxon>
        <taxon>Actinomycetes</taxon>
        <taxon>Micromonosporales</taxon>
        <taxon>Micromonosporaceae</taxon>
        <taxon>Rugosimonospora</taxon>
    </lineage>
</organism>
<comment type="caution">
    <text evidence="2">The sequence shown here is derived from an EMBL/GenBank/DDBJ whole genome shotgun (WGS) entry which is preliminary data.</text>
</comment>
<keyword evidence="3" id="KW-1185">Reference proteome</keyword>
<proteinExistence type="predicted"/>
<protein>
    <submittedName>
        <fullName evidence="2">Uncharacterized protein</fullName>
    </submittedName>
</protein>